<keyword evidence="1" id="KW-0175">Coiled coil</keyword>
<dbReference type="InterPro" id="IPR036047">
    <property type="entry name" value="F-box-like_dom_sf"/>
</dbReference>
<dbReference type="OrthoDB" id="3221235at2759"/>
<reference evidence="2 3" key="1">
    <citation type="journal article" date="2016" name="Mol. Biol. Evol.">
        <title>Comparative Genomics of Early-Diverging Mushroom-Forming Fungi Provides Insights into the Origins of Lignocellulose Decay Capabilities.</title>
        <authorList>
            <person name="Nagy L.G."/>
            <person name="Riley R."/>
            <person name="Tritt A."/>
            <person name="Adam C."/>
            <person name="Daum C."/>
            <person name="Floudas D."/>
            <person name="Sun H."/>
            <person name="Yadav J.S."/>
            <person name="Pangilinan J."/>
            <person name="Larsson K.H."/>
            <person name="Matsuura K."/>
            <person name="Barry K."/>
            <person name="Labutti K."/>
            <person name="Kuo R."/>
            <person name="Ohm R.A."/>
            <person name="Bhattacharya S.S."/>
            <person name="Shirouzu T."/>
            <person name="Yoshinaga Y."/>
            <person name="Martin F.M."/>
            <person name="Grigoriev I.V."/>
            <person name="Hibbett D.S."/>
        </authorList>
    </citation>
    <scope>NUCLEOTIDE SEQUENCE [LARGE SCALE GENOMIC DNA]</scope>
    <source>
        <strain evidence="2 3">HHB14362 ss-1</strain>
    </source>
</reference>
<dbReference type="SUPFAM" id="SSF81383">
    <property type="entry name" value="F-box domain"/>
    <property type="match status" value="1"/>
</dbReference>
<dbReference type="InParanoid" id="A0A165NT90"/>
<evidence type="ECO:0000313" key="2">
    <source>
        <dbReference type="EMBL" id="KZT20077.1"/>
    </source>
</evidence>
<organism evidence="2 3">
    <name type="scientific">Neolentinus lepideus HHB14362 ss-1</name>
    <dbReference type="NCBI Taxonomy" id="1314782"/>
    <lineage>
        <taxon>Eukaryota</taxon>
        <taxon>Fungi</taxon>
        <taxon>Dikarya</taxon>
        <taxon>Basidiomycota</taxon>
        <taxon>Agaricomycotina</taxon>
        <taxon>Agaricomycetes</taxon>
        <taxon>Gloeophyllales</taxon>
        <taxon>Gloeophyllaceae</taxon>
        <taxon>Neolentinus</taxon>
    </lineage>
</organism>
<proteinExistence type="predicted"/>
<accession>A0A165NT90</accession>
<dbReference type="AlphaFoldDB" id="A0A165NT90"/>
<gene>
    <name evidence="2" type="ORF">NEOLEDRAFT_1025012</name>
</gene>
<feature type="coiled-coil region" evidence="1">
    <location>
        <begin position="26"/>
        <end position="60"/>
    </location>
</feature>
<name>A0A165NT90_9AGAM</name>
<dbReference type="Gene3D" id="1.20.1280.50">
    <property type="match status" value="1"/>
</dbReference>
<feature type="non-terminal residue" evidence="2">
    <location>
        <position position="159"/>
    </location>
</feature>
<dbReference type="Proteomes" id="UP000076761">
    <property type="component" value="Unassembled WGS sequence"/>
</dbReference>
<dbReference type="STRING" id="1314782.A0A165NT90"/>
<evidence type="ECO:0000313" key="3">
    <source>
        <dbReference type="Proteomes" id="UP000076761"/>
    </source>
</evidence>
<sequence>EPTLQHLRRRNDPPSCLEDAILRGYLSDSEDILKSMDTKIAALQAELAQRLRERDTLRAQMDECKGLLSPLRRLPVELLSQIFMKCLPGGTFITPRRFSAPLLLMQVCSTWRRVALSTPGLWCYLKIELGPRDELPTQLGKADLMRTWLSRAGARPLNL</sequence>
<keyword evidence="3" id="KW-1185">Reference proteome</keyword>
<feature type="non-terminal residue" evidence="2">
    <location>
        <position position="1"/>
    </location>
</feature>
<protein>
    <submittedName>
        <fullName evidence="2">Uncharacterized protein</fullName>
    </submittedName>
</protein>
<evidence type="ECO:0000256" key="1">
    <source>
        <dbReference type="SAM" id="Coils"/>
    </source>
</evidence>
<dbReference type="EMBL" id="KV425626">
    <property type="protein sequence ID" value="KZT20077.1"/>
    <property type="molecule type" value="Genomic_DNA"/>
</dbReference>